<comment type="caution">
    <text evidence="1">The sequence shown here is derived from an EMBL/GenBank/DDBJ whole genome shotgun (WGS) entry which is preliminary data.</text>
</comment>
<dbReference type="EMBL" id="JACGWN010000011">
    <property type="protein sequence ID" value="KAL0420792.1"/>
    <property type="molecule type" value="Genomic_DNA"/>
</dbReference>
<name>A0AAW2UUY2_9LAMI</name>
<reference evidence="1" key="1">
    <citation type="submission" date="2020-06" db="EMBL/GenBank/DDBJ databases">
        <authorList>
            <person name="Li T."/>
            <person name="Hu X."/>
            <person name="Zhang T."/>
            <person name="Song X."/>
            <person name="Zhang H."/>
            <person name="Dai N."/>
            <person name="Sheng W."/>
            <person name="Hou X."/>
            <person name="Wei L."/>
        </authorList>
    </citation>
    <scope>NUCLEOTIDE SEQUENCE</scope>
    <source>
        <strain evidence="1">KEN1</strain>
        <tissue evidence="1">Leaf</tissue>
    </source>
</reference>
<organism evidence="1">
    <name type="scientific">Sesamum latifolium</name>
    <dbReference type="NCBI Taxonomy" id="2727402"/>
    <lineage>
        <taxon>Eukaryota</taxon>
        <taxon>Viridiplantae</taxon>
        <taxon>Streptophyta</taxon>
        <taxon>Embryophyta</taxon>
        <taxon>Tracheophyta</taxon>
        <taxon>Spermatophyta</taxon>
        <taxon>Magnoliopsida</taxon>
        <taxon>eudicotyledons</taxon>
        <taxon>Gunneridae</taxon>
        <taxon>Pentapetalae</taxon>
        <taxon>asterids</taxon>
        <taxon>lamiids</taxon>
        <taxon>Lamiales</taxon>
        <taxon>Pedaliaceae</taxon>
        <taxon>Sesamum</taxon>
    </lineage>
</organism>
<dbReference type="GO" id="GO:0003676">
    <property type="term" value="F:nucleic acid binding"/>
    <property type="evidence" value="ECO:0007669"/>
    <property type="project" value="InterPro"/>
</dbReference>
<protein>
    <submittedName>
        <fullName evidence="1">Uncharacterized protein</fullName>
    </submittedName>
</protein>
<sequence>MHCQGKGHWKRECPQLLSNPGMFVIEVNMIINAASWVLDTGYGAHSCNNLQVLERSRRLNKDEMILRLGDGKIVAAEAVGFLSLVISDHIRIELKDCYLKGAQGTVPGNRRNGSN</sequence>
<reference evidence="1" key="2">
    <citation type="journal article" date="2024" name="Plant">
        <title>Genomic evolution and insights into agronomic trait innovations of Sesamum species.</title>
        <authorList>
            <person name="Miao H."/>
            <person name="Wang L."/>
            <person name="Qu L."/>
            <person name="Liu H."/>
            <person name="Sun Y."/>
            <person name="Le M."/>
            <person name="Wang Q."/>
            <person name="Wei S."/>
            <person name="Zheng Y."/>
            <person name="Lin W."/>
            <person name="Duan Y."/>
            <person name="Cao H."/>
            <person name="Xiong S."/>
            <person name="Wang X."/>
            <person name="Wei L."/>
            <person name="Li C."/>
            <person name="Ma Q."/>
            <person name="Ju M."/>
            <person name="Zhao R."/>
            <person name="Li G."/>
            <person name="Mu C."/>
            <person name="Tian Q."/>
            <person name="Mei H."/>
            <person name="Zhang T."/>
            <person name="Gao T."/>
            <person name="Zhang H."/>
        </authorList>
    </citation>
    <scope>NUCLEOTIDE SEQUENCE</scope>
    <source>
        <strain evidence="1">KEN1</strain>
    </source>
</reference>
<accession>A0AAW2UUY2</accession>
<proteinExistence type="predicted"/>
<evidence type="ECO:0000313" key="1">
    <source>
        <dbReference type="EMBL" id="KAL0420792.1"/>
    </source>
</evidence>
<dbReference type="SUPFAM" id="SSF57756">
    <property type="entry name" value="Retrovirus zinc finger-like domains"/>
    <property type="match status" value="1"/>
</dbReference>
<dbReference type="GO" id="GO:0008270">
    <property type="term" value="F:zinc ion binding"/>
    <property type="evidence" value="ECO:0007669"/>
    <property type="project" value="InterPro"/>
</dbReference>
<gene>
    <name evidence="1" type="ORF">Slati_3102100</name>
</gene>
<dbReference type="AlphaFoldDB" id="A0AAW2UUY2"/>
<dbReference type="InterPro" id="IPR036875">
    <property type="entry name" value="Znf_CCHC_sf"/>
</dbReference>